<dbReference type="GO" id="GO:0006527">
    <property type="term" value="P:L-arginine catabolic process"/>
    <property type="evidence" value="ECO:0007669"/>
    <property type="project" value="UniProtKB-UniRule"/>
</dbReference>
<protein>
    <recommendedName>
        <fullName evidence="4">Arginine N-succinyltransferase</fullName>
        <ecNumber evidence="4">2.3.1.109</ecNumber>
    </recommendedName>
</protein>
<dbReference type="EMBL" id="PYMA01000007">
    <property type="protein sequence ID" value="PSW19221.1"/>
    <property type="molecule type" value="Genomic_DNA"/>
</dbReference>
<evidence type="ECO:0000256" key="2">
    <source>
        <dbReference type="ARBA" id="ARBA00022679"/>
    </source>
</evidence>
<dbReference type="Proteomes" id="UP000241771">
    <property type="component" value="Unassembled WGS sequence"/>
</dbReference>
<dbReference type="PANTHER" id="PTHR30420">
    <property type="entry name" value="N-SUCCINYLARGININE DIHYDROLASE"/>
    <property type="match status" value="1"/>
</dbReference>
<dbReference type="EC" id="2.3.1.109" evidence="4"/>
<evidence type="ECO:0000256" key="1">
    <source>
        <dbReference type="ARBA" id="ARBA00022503"/>
    </source>
</evidence>
<dbReference type="NCBIfam" id="TIGR03244">
    <property type="entry name" value="arg_catab_AstA"/>
    <property type="match status" value="1"/>
</dbReference>
<dbReference type="InterPro" id="IPR007041">
    <property type="entry name" value="Arg_succinylTrfase_AstA/AruG"/>
</dbReference>
<keyword evidence="6" id="KW-1185">Reference proteome</keyword>
<evidence type="ECO:0000256" key="3">
    <source>
        <dbReference type="ARBA" id="ARBA00023315"/>
    </source>
</evidence>
<evidence type="ECO:0000313" key="6">
    <source>
        <dbReference type="Proteomes" id="UP000241771"/>
    </source>
</evidence>
<dbReference type="SUPFAM" id="SSF55729">
    <property type="entry name" value="Acyl-CoA N-acyltransferases (Nat)"/>
    <property type="match status" value="1"/>
</dbReference>
<accession>A0A2T3NSM4</accession>
<dbReference type="PANTHER" id="PTHR30420:SF1">
    <property type="entry name" value="ARGININE N-SUCCINYLTRANSFERASE"/>
    <property type="match status" value="1"/>
</dbReference>
<dbReference type="NCBIfam" id="TIGR03243">
    <property type="entry name" value="arg_catab_AOST"/>
    <property type="match status" value="1"/>
</dbReference>
<proteinExistence type="predicted"/>
<gene>
    <name evidence="5" type="primary">astA</name>
    <name evidence="5" type="ORF">C9I98_12665</name>
</gene>
<sequence length="336" mass="37014">MLVIRPITAADLPALLQCAEESGHGFTSLPVNDEILLNRIKHSEESFAKAVTKAGPEGYLMVAEDTETGEIAGTTAIEAAIGLDNPFYTYHLSTVVHSSRRLNVHNAVKVLTFGNDYTGVSELCTLFLRPEWREGANGRLLSKCRFLMMAEHPQRFDNTVIAEMRGVSDENGNSPFWEWLKQHFFSIDFTLADYLTGIGKKGFIADLMPKLPIYVNLLSPEAQAVIGEVHEKTRPALRLLEKEGFTCRGYVDIFDAGPTVECDVRNIESVRHSQLCRVEIGLPGKGSECIISNTSFEHFRAVAGTVGIEGEAAVISAEMAKALQVQDGDQVRLITQ</sequence>
<reference evidence="5 6" key="1">
    <citation type="submission" date="2018-01" db="EMBL/GenBank/DDBJ databases">
        <title>Whole genome sequencing of Histamine producing bacteria.</title>
        <authorList>
            <person name="Butler K."/>
        </authorList>
    </citation>
    <scope>NUCLEOTIDE SEQUENCE [LARGE SCALE GENOMIC DNA]</scope>
    <source>
        <strain evidence="5 6">DSM 100436</strain>
    </source>
</reference>
<dbReference type="InterPro" id="IPR016181">
    <property type="entry name" value="Acyl_CoA_acyltransferase"/>
</dbReference>
<keyword evidence="3" id="KW-0012">Acyltransferase</keyword>
<keyword evidence="1" id="KW-0056">Arginine metabolism</keyword>
<comment type="caution">
    <text evidence="5">The sequence shown here is derived from an EMBL/GenBank/DDBJ whole genome shotgun (WGS) entry which is preliminary data.</text>
</comment>
<dbReference type="Gene3D" id="2.40.40.20">
    <property type="match status" value="1"/>
</dbReference>
<dbReference type="AlphaFoldDB" id="A0A2T3NSM4"/>
<dbReference type="Gene3D" id="3.40.630.30">
    <property type="match status" value="1"/>
</dbReference>
<dbReference type="InterPro" id="IPR017650">
    <property type="entry name" value="Arginine_N-succinylTrfase"/>
</dbReference>
<evidence type="ECO:0000256" key="4">
    <source>
        <dbReference type="NCBIfam" id="TIGR03244"/>
    </source>
</evidence>
<dbReference type="Pfam" id="PF04958">
    <property type="entry name" value="AstA"/>
    <property type="match status" value="1"/>
</dbReference>
<dbReference type="RefSeq" id="WP_036827490.1">
    <property type="nucleotide sequence ID" value="NZ_JGVO01000864.1"/>
</dbReference>
<dbReference type="GO" id="GO:0008791">
    <property type="term" value="F:arginine N-succinyltransferase activity"/>
    <property type="evidence" value="ECO:0007669"/>
    <property type="project" value="UniProtKB-UniRule"/>
</dbReference>
<evidence type="ECO:0000313" key="5">
    <source>
        <dbReference type="EMBL" id="PSW19221.1"/>
    </source>
</evidence>
<name>A0A2T3NSM4_9GAMM</name>
<organism evidence="5 6">
    <name type="scientific">Photobacterium sanctipauli</name>
    <dbReference type="NCBI Taxonomy" id="1342794"/>
    <lineage>
        <taxon>Bacteria</taxon>
        <taxon>Pseudomonadati</taxon>
        <taxon>Pseudomonadota</taxon>
        <taxon>Gammaproteobacteria</taxon>
        <taxon>Vibrionales</taxon>
        <taxon>Vibrionaceae</taxon>
        <taxon>Photobacterium</taxon>
    </lineage>
</organism>
<keyword evidence="2 5" id="KW-0808">Transferase</keyword>
<dbReference type="OrthoDB" id="21121at2"/>